<dbReference type="EMBL" id="JAATIQ010000045">
    <property type="protein sequence ID" value="KAF4394324.1"/>
    <property type="molecule type" value="Genomic_DNA"/>
</dbReference>
<accession>A0A7J6HGD0</accession>
<evidence type="ECO:0000313" key="2">
    <source>
        <dbReference type="EMBL" id="KAF4394324.1"/>
    </source>
</evidence>
<dbReference type="Proteomes" id="UP000583929">
    <property type="component" value="Unassembled WGS sequence"/>
</dbReference>
<evidence type="ECO:0000313" key="1">
    <source>
        <dbReference type="EMBL" id="KAF4382521.1"/>
    </source>
</evidence>
<organism evidence="2 4">
    <name type="scientific">Cannabis sativa</name>
    <name type="common">Hemp</name>
    <name type="synonym">Marijuana</name>
    <dbReference type="NCBI Taxonomy" id="3483"/>
    <lineage>
        <taxon>Eukaryota</taxon>
        <taxon>Viridiplantae</taxon>
        <taxon>Streptophyta</taxon>
        <taxon>Embryophyta</taxon>
        <taxon>Tracheophyta</taxon>
        <taxon>Spermatophyta</taxon>
        <taxon>Magnoliopsida</taxon>
        <taxon>eudicotyledons</taxon>
        <taxon>Gunneridae</taxon>
        <taxon>Pentapetalae</taxon>
        <taxon>rosids</taxon>
        <taxon>fabids</taxon>
        <taxon>Rosales</taxon>
        <taxon>Cannabaceae</taxon>
        <taxon>Cannabis</taxon>
    </lineage>
</organism>
<evidence type="ECO:0000313" key="3">
    <source>
        <dbReference type="Proteomes" id="UP000525078"/>
    </source>
</evidence>
<dbReference type="EMBL" id="JAATIP010000054">
    <property type="protein sequence ID" value="KAF4382521.1"/>
    <property type="molecule type" value="Genomic_DNA"/>
</dbReference>
<comment type="caution">
    <text evidence="2">The sequence shown here is derived from an EMBL/GenBank/DDBJ whole genome shotgun (WGS) entry which is preliminary data.</text>
</comment>
<evidence type="ECO:0000313" key="4">
    <source>
        <dbReference type="Proteomes" id="UP000583929"/>
    </source>
</evidence>
<reference evidence="3 4" key="1">
    <citation type="journal article" date="2020" name="bioRxiv">
        <title>Sequence and annotation of 42 cannabis genomes reveals extensive copy number variation in cannabinoid synthesis and pathogen resistance genes.</title>
        <authorList>
            <person name="Mckernan K.J."/>
            <person name="Helbert Y."/>
            <person name="Kane L.T."/>
            <person name="Ebling H."/>
            <person name="Zhang L."/>
            <person name="Liu B."/>
            <person name="Eaton Z."/>
            <person name="Mclaughlin S."/>
            <person name="Kingan S."/>
            <person name="Baybayan P."/>
            <person name="Concepcion G."/>
            <person name="Jordan M."/>
            <person name="Riva A."/>
            <person name="Barbazuk W."/>
            <person name="Harkins T."/>
        </authorList>
    </citation>
    <scope>NUCLEOTIDE SEQUENCE [LARGE SCALE GENOMIC DNA]</scope>
    <source>
        <strain evidence="3 4">cv. Jamaican Lion 4</strain>
        <strain evidence="2">Father</strain>
        <strain evidence="1">Mother</strain>
        <tissue evidence="2">Leaf</tissue>
    </source>
</reference>
<name>A0A7J6HGD0_CANSA</name>
<protein>
    <submittedName>
        <fullName evidence="2">Uncharacterized protein</fullName>
    </submittedName>
</protein>
<dbReference type="AlphaFoldDB" id="A0A7J6HGD0"/>
<proteinExistence type="predicted"/>
<gene>
    <name evidence="1" type="ORF">F8388_015349</name>
    <name evidence="2" type="ORF">G4B88_018474</name>
</gene>
<keyword evidence="4" id="KW-1185">Reference proteome</keyword>
<dbReference type="Proteomes" id="UP000525078">
    <property type="component" value="Unassembled WGS sequence"/>
</dbReference>
<sequence length="72" mass="8129">MVFLAFWCPDTFSKVHRHLWRLDLDGARSGLTLSTLPLPAYSQGVFLVDCGLSLSLCQLLTSSLYKRGRCEH</sequence>